<keyword evidence="2" id="KW-0812">Transmembrane</keyword>
<keyword evidence="2" id="KW-1133">Transmembrane helix</keyword>
<protein>
    <submittedName>
        <fullName evidence="3">Uncharacterized protein</fullName>
    </submittedName>
</protein>
<feature type="compositionally biased region" description="Basic residues" evidence="1">
    <location>
        <begin position="293"/>
        <end position="322"/>
    </location>
</feature>
<evidence type="ECO:0000256" key="1">
    <source>
        <dbReference type="SAM" id="MobiDB-lite"/>
    </source>
</evidence>
<feature type="region of interest" description="Disordered" evidence="1">
    <location>
        <begin position="1"/>
        <end position="101"/>
    </location>
</feature>
<evidence type="ECO:0000256" key="2">
    <source>
        <dbReference type="SAM" id="Phobius"/>
    </source>
</evidence>
<keyword evidence="2" id="KW-0472">Membrane</keyword>
<feature type="transmembrane region" description="Helical" evidence="2">
    <location>
        <begin position="275"/>
        <end position="293"/>
    </location>
</feature>
<name>A0A1C6SUZ7_9ACTN</name>
<dbReference type="Proteomes" id="UP000198906">
    <property type="component" value="Unassembled WGS sequence"/>
</dbReference>
<evidence type="ECO:0000313" key="4">
    <source>
        <dbReference type="Proteomes" id="UP000198906"/>
    </source>
</evidence>
<feature type="compositionally biased region" description="Low complexity" evidence="1">
    <location>
        <begin position="34"/>
        <end position="45"/>
    </location>
</feature>
<feature type="non-terminal residue" evidence="3">
    <location>
        <position position="1"/>
    </location>
</feature>
<dbReference type="AlphaFoldDB" id="A0A1C6SUZ7"/>
<evidence type="ECO:0000313" key="3">
    <source>
        <dbReference type="EMBL" id="SCL33454.1"/>
    </source>
</evidence>
<dbReference type="EMBL" id="FMHU01000003">
    <property type="protein sequence ID" value="SCL33454.1"/>
    <property type="molecule type" value="Genomic_DNA"/>
</dbReference>
<feature type="compositionally biased region" description="Low complexity" evidence="1">
    <location>
        <begin position="81"/>
        <end position="95"/>
    </location>
</feature>
<feature type="compositionally biased region" description="Polar residues" evidence="1">
    <location>
        <begin position="16"/>
        <end position="25"/>
    </location>
</feature>
<organism evidence="3 4">
    <name type="scientific">Micromonospora inyonensis</name>
    <dbReference type="NCBI Taxonomy" id="47866"/>
    <lineage>
        <taxon>Bacteria</taxon>
        <taxon>Bacillati</taxon>
        <taxon>Actinomycetota</taxon>
        <taxon>Actinomycetes</taxon>
        <taxon>Micromonosporales</taxon>
        <taxon>Micromonosporaceae</taxon>
        <taxon>Micromonospora</taxon>
    </lineage>
</organism>
<reference evidence="4" key="1">
    <citation type="submission" date="2016-06" db="EMBL/GenBank/DDBJ databases">
        <authorList>
            <person name="Varghese N."/>
        </authorList>
    </citation>
    <scope>NUCLEOTIDE SEQUENCE [LARGE SCALE GENOMIC DNA]</scope>
    <source>
        <strain evidence="4">DSM 46123</strain>
    </source>
</reference>
<feature type="region of interest" description="Disordered" evidence="1">
    <location>
        <begin position="292"/>
        <end position="324"/>
    </location>
</feature>
<feature type="compositionally biased region" description="Low complexity" evidence="1">
    <location>
        <begin position="202"/>
        <end position="215"/>
    </location>
</feature>
<keyword evidence="4" id="KW-1185">Reference proteome</keyword>
<feature type="compositionally biased region" description="Low complexity" evidence="1">
    <location>
        <begin position="230"/>
        <end position="247"/>
    </location>
</feature>
<accession>A0A1C6SUZ7</accession>
<proteinExistence type="predicted"/>
<feature type="region of interest" description="Disordered" evidence="1">
    <location>
        <begin position="183"/>
        <end position="264"/>
    </location>
</feature>
<sequence length="346" mass="37047">RALPWQYTGGGIPAGLSTSTCSTRSCPAWPPTTPTRWWPRSAPRASRPDARRSPTSSRSPRPSPRPSPRSWAPRSPPPRSARPSPASSPSCSARPSPREVGPVDTGVLIAVVTSAGVVGAGATGTIVAHILGRRLRAAQIKQTEAQAEQLKVQTALVRQDIYQQLTDDLRNELARVKADLDTTANRCESPPPRKSGSAPGCWNWSPASPSWPASAKRGTGSASTWPPATPRSRSCSARSATSRCSSPLPTAPHLIGGPMEPTQTRHPWRATARTVFAAGVGALTLLPTVAVTARRRHRPGRRPKRDRRGRRHPGAGGPRRRCLAPYVRAVARRRAPAPSAGDDRTY</sequence>
<gene>
    <name evidence="3" type="ORF">GA0074694_6234</name>
</gene>